<comment type="caution">
    <text evidence="3">The sequence shown here is derived from an EMBL/GenBank/DDBJ whole genome shotgun (WGS) entry which is preliminary data.</text>
</comment>
<dbReference type="RefSeq" id="WP_262684310.1">
    <property type="nucleotide sequence ID" value="NZ_JAOQIO010000036.1"/>
</dbReference>
<dbReference type="Proteomes" id="UP001652445">
    <property type="component" value="Unassembled WGS sequence"/>
</dbReference>
<organism evidence="3 4">
    <name type="scientific">Paenibacillus baimaensis</name>
    <dbReference type="NCBI Taxonomy" id="2982185"/>
    <lineage>
        <taxon>Bacteria</taxon>
        <taxon>Bacillati</taxon>
        <taxon>Bacillota</taxon>
        <taxon>Bacilli</taxon>
        <taxon>Bacillales</taxon>
        <taxon>Paenibacillaceae</taxon>
        <taxon>Paenibacillus</taxon>
    </lineage>
</organism>
<dbReference type="NCBIfam" id="TIGR02870">
    <property type="entry name" value="spore_II_D"/>
    <property type="match status" value="1"/>
</dbReference>
<proteinExistence type="predicted"/>
<dbReference type="InterPro" id="IPR014225">
    <property type="entry name" value="Spore_II_D_firmicutes"/>
</dbReference>
<protein>
    <submittedName>
        <fullName evidence="3">Stage II sporulation protein D</fullName>
    </submittedName>
</protein>
<dbReference type="PANTHER" id="PTHR30032:SF4">
    <property type="entry name" value="AMIDASE ENHANCER"/>
    <property type="match status" value="1"/>
</dbReference>
<dbReference type="PANTHER" id="PTHR30032">
    <property type="entry name" value="N-ACETYLMURAMOYL-L-ALANINE AMIDASE-RELATED"/>
    <property type="match status" value="1"/>
</dbReference>
<evidence type="ECO:0000256" key="1">
    <source>
        <dbReference type="SAM" id="SignalP"/>
    </source>
</evidence>
<keyword evidence="1" id="KW-0732">Signal</keyword>
<dbReference type="Pfam" id="PF08486">
    <property type="entry name" value="SpoIID"/>
    <property type="match status" value="1"/>
</dbReference>
<dbReference type="InterPro" id="IPR051922">
    <property type="entry name" value="Bact_Sporulation_Assoc"/>
</dbReference>
<feature type="signal peptide" evidence="1">
    <location>
        <begin position="1"/>
        <end position="23"/>
    </location>
</feature>
<evidence type="ECO:0000313" key="3">
    <source>
        <dbReference type="EMBL" id="MCU6792973.1"/>
    </source>
</evidence>
<feature type="domain" description="Sporulation stage II protein D amidase enhancer LytB N-terminal" evidence="2">
    <location>
        <begin position="71"/>
        <end position="176"/>
    </location>
</feature>
<dbReference type="NCBIfam" id="TIGR02669">
    <property type="entry name" value="SpoIID_LytB"/>
    <property type="match status" value="1"/>
</dbReference>
<feature type="chain" id="PRO_5047529855" evidence="1">
    <location>
        <begin position="24"/>
        <end position="355"/>
    </location>
</feature>
<gene>
    <name evidence="3" type="primary">spoIID</name>
    <name evidence="3" type="ORF">OB236_12675</name>
</gene>
<name>A0ABT2UE95_9BACL</name>
<evidence type="ECO:0000259" key="2">
    <source>
        <dbReference type="Pfam" id="PF08486"/>
    </source>
</evidence>
<evidence type="ECO:0000313" key="4">
    <source>
        <dbReference type="Proteomes" id="UP001652445"/>
    </source>
</evidence>
<keyword evidence="4" id="KW-1185">Reference proteome</keyword>
<sequence>MDPKKAIRLALLCLSSFVAVVVAAPSILWKNSASVSMPSVISANPTAETDPSMPSVYRQGSSSLYIPVYLTKEKKVESLPLETYVRGVLAAEMPIEFELEALKAQAMAARTYIIRKQVEQEMGNLPPGEALVTDTINHQVYVSDLELKARWGSLYEGNSDKLDQAIRETEGVILTYDGKPIEANFFSTSNGYTENSEDYWNSYIPYLRSVPSPWDRMLSPRFKETVEMSAAALRSKLGISSTLSVSTGSGSGLQVVELSQGHRIKKLRIAGKAFSGREVREKLGLNSSQFQWSWQGDRLQITTFGYGHGVGMSQWGAQGMALEGRKAEEIVKYFYTGIELGEAANFSKGNNLQKK</sequence>
<reference evidence="3 4" key="1">
    <citation type="submission" date="2022-09" db="EMBL/GenBank/DDBJ databases">
        <authorList>
            <person name="Han X.L."/>
            <person name="Wang Q."/>
            <person name="Lu T."/>
        </authorList>
    </citation>
    <scope>NUCLEOTIDE SEQUENCE [LARGE SCALE GENOMIC DNA]</scope>
    <source>
        <strain evidence="3 4">WQ 127069</strain>
    </source>
</reference>
<dbReference type="InterPro" id="IPR013693">
    <property type="entry name" value="SpoIID/LytB_N"/>
</dbReference>
<dbReference type="EMBL" id="JAOQIO010000036">
    <property type="protein sequence ID" value="MCU6792973.1"/>
    <property type="molecule type" value="Genomic_DNA"/>
</dbReference>
<accession>A0ABT2UE95</accession>
<dbReference type="InterPro" id="IPR013486">
    <property type="entry name" value="SpoIID/LytB"/>
</dbReference>